<dbReference type="EMBL" id="JAVRJZ010000004">
    <property type="protein sequence ID" value="KAK2723656.1"/>
    <property type="molecule type" value="Genomic_DNA"/>
</dbReference>
<comment type="caution">
    <text evidence="3">The sequence shown here is derived from an EMBL/GenBank/DDBJ whole genome shotgun (WGS) entry which is preliminary data.</text>
</comment>
<dbReference type="Proteomes" id="UP001187531">
    <property type="component" value="Unassembled WGS sequence"/>
</dbReference>
<evidence type="ECO:0000256" key="1">
    <source>
        <dbReference type="SAM" id="MobiDB-lite"/>
    </source>
</evidence>
<evidence type="ECO:0000313" key="4">
    <source>
        <dbReference type="Proteomes" id="UP001187531"/>
    </source>
</evidence>
<dbReference type="InterPro" id="IPR027911">
    <property type="entry name" value="DUF4604"/>
</dbReference>
<keyword evidence="4" id="KW-1185">Reference proteome</keyword>
<feature type="region of interest" description="Disordered" evidence="1">
    <location>
        <begin position="23"/>
        <end position="52"/>
    </location>
</feature>
<protein>
    <recommendedName>
        <fullName evidence="2">DUF4604 domain-containing protein</fullName>
    </recommendedName>
</protein>
<accession>A0AA88LGM1</accession>
<sequence>MKRYRVLQREVLEIDEDFEEKEDDKPTIVVLKSGDLTQEEAEKLEKDRKEKE</sequence>
<organism evidence="3 4">
    <name type="scientific">Artemia franciscana</name>
    <name type="common">Brine shrimp</name>
    <name type="synonym">Artemia sanfranciscana</name>
    <dbReference type="NCBI Taxonomy" id="6661"/>
    <lineage>
        <taxon>Eukaryota</taxon>
        <taxon>Metazoa</taxon>
        <taxon>Ecdysozoa</taxon>
        <taxon>Arthropoda</taxon>
        <taxon>Crustacea</taxon>
        <taxon>Branchiopoda</taxon>
        <taxon>Anostraca</taxon>
        <taxon>Artemiidae</taxon>
        <taxon>Artemia</taxon>
    </lineage>
</organism>
<dbReference type="AlphaFoldDB" id="A0AA88LGM1"/>
<gene>
    <name evidence="3" type="ORF">QYM36_002113</name>
</gene>
<feature type="compositionally biased region" description="Basic and acidic residues" evidence="1">
    <location>
        <begin position="40"/>
        <end position="52"/>
    </location>
</feature>
<reference evidence="3" key="1">
    <citation type="submission" date="2023-07" db="EMBL/GenBank/DDBJ databases">
        <title>Chromosome-level genome assembly of Artemia franciscana.</title>
        <authorList>
            <person name="Jo E."/>
        </authorList>
    </citation>
    <scope>NUCLEOTIDE SEQUENCE</scope>
    <source>
        <tissue evidence="3">Whole body</tissue>
    </source>
</reference>
<dbReference type="Pfam" id="PF15377">
    <property type="entry name" value="DUF4604"/>
    <property type="match status" value="1"/>
</dbReference>
<name>A0AA88LGM1_ARTSF</name>
<feature type="non-terminal residue" evidence="3">
    <location>
        <position position="52"/>
    </location>
</feature>
<evidence type="ECO:0000259" key="2">
    <source>
        <dbReference type="Pfam" id="PF15377"/>
    </source>
</evidence>
<feature type="domain" description="DUF4604" evidence="2">
    <location>
        <begin position="9"/>
        <end position="51"/>
    </location>
</feature>
<evidence type="ECO:0000313" key="3">
    <source>
        <dbReference type="EMBL" id="KAK2723656.1"/>
    </source>
</evidence>
<proteinExistence type="predicted"/>